<dbReference type="InterPro" id="IPR036412">
    <property type="entry name" value="HAD-like_sf"/>
</dbReference>
<keyword evidence="3" id="KW-1185">Reference proteome</keyword>
<dbReference type="EMBL" id="BQKY01000001">
    <property type="protein sequence ID" value="GJN87563.1"/>
    <property type="molecule type" value="Genomic_DNA"/>
</dbReference>
<comment type="caution">
    <text evidence="2">The sequence shown here is derived from an EMBL/GenBank/DDBJ whole genome shotgun (WGS) entry which is preliminary data.</text>
</comment>
<accession>A0AAV5GG37</accession>
<reference evidence="2 3" key="1">
    <citation type="submission" date="2021-12" db="EMBL/GenBank/DDBJ databases">
        <title>High titer production of polyol ester of fatty acids by Rhodotorula paludigena BS15 towards product separation-free biomass refinery.</title>
        <authorList>
            <person name="Mano J."/>
            <person name="Ono H."/>
            <person name="Tanaka T."/>
            <person name="Naito K."/>
            <person name="Sushida H."/>
            <person name="Ike M."/>
            <person name="Tokuyasu K."/>
            <person name="Kitaoka M."/>
        </authorList>
    </citation>
    <scope>NUCLEOTIDE SEQUENCE [LARGE SCALE GENOMIC DNA]</scope>
    <source>
        <strain evidence="2 3">BS15</strain>
    </source>
</reference>
<name>A0AAV5GG37_9BASI</name>
<organism evidence="2 3">
    <name type="scientific">Rhodotorula paludigena</name>
    <dbReference type="NCBI Taxonomy" id="86838"/>
    <lineage>
        <taxon>Eukaryota</taxon>
        <taxon>Fungi</taxon>
        <taxon>Dikarya</taxon>
        <taxon>Basidiomycota</taxon>
        <taxon>Pucciniomycotina</taxon>
        <taxon>Microbotryomycetes</taxon>
        <taxon>Sporidiobolales</taxon>
        <taxon>Sporidiobolaceae</taxon>
        <taxon>Rhodotorula</taxon>
    </lineage>
</organism>
<gene>
    <name evidence="2" type="ORF">Rhopal_000517-T1</name>
</gene>
<dbReference type="PROSITE" id="PS50969">
    <property type="entry name" value="FCP1"/>
    <property type="match status" value="1"/>
</dbReference>
<dbReference type="Proteomes" id="UP001342314">
    <property type="component" value="Unassembled WGS sequence"/>
</dbReference>
<proteinExistence type="predicted"/>
<feature type="domain" description="FCP1 homology" evidence="1">
    <location>
        <begin position="150"/>
        <end position="324"/>
    </location>
</feature>
<evidence type="ECO:0000259" key="1">
    <source>
        <dbReference type="PROSITE" id="PS50969"/>
    </source>
</evidence>
<dbReference type="SUPFAM" id="SSF56784">
    <property type="entry name" value="HAD-like"/>
    <property type="match status" value="1"/>
</dbReference>
<sequence>MATPIVFASQLPSGLAPSRNHTLGNSSSEDESAVLAQALAQALPKGLPSGLHLPPGELAGLQAMLGTALASAVHQSSTCRPSHVRDSLPSKAPASCYTLHCPCSEQNRQRDRYTGRTIPHRFKPVQPVGPPAIPSSSYLQRASVPSRPGPPSQPPLLVLSLESVLAARLPYHLSGGYTSYLARPYLKTLMDYLLQPHGDSPWRVVFFTHMKRAVALEALKELDLPVGGPERDERDGVMGLFARDDMRDGWDGGPIEVKDLDVLWDELEHEEGVRWGPEDTVVLTNYLGHMKLQPFNYILVPEQRYHSSQDDQFLLIMIGVLQELEHQTNFADFIRHSDWNEIAIWTHDDPVHLRRRNEYLLEASRVTITAFTGNEHIA</sequence>
<evidence type="ECO:0000313" key="2">
    <source>
        <dbReference type="EMBL" id="GJN87563.1"/>
    </source>
</evidence>
<protein>
    <recommendedName>
        <fullName evidence="1">FCP1 homology domain-containing protein</fullName>
    </recommendedName>
</protein>
<dbReference type="InterPro" id="IPR004274">
    <property type="entry name" value="FCP1_dom"/>
</dbReference>
<dbReference type="InterPro" id="IPR023214">
    <property type="entry name" value="HAD_sf"/>
</dbReference>
<dbReference type="Pfam" id="PF03031">
    <property type="entry name" value="NIF"/>
    <property type="match status" value="1"/>
</dbReference>
<dbReference type="Gene3D" id="3.40.50.1000">
    <property type="entry name" value="HAD superfamily/HAD-like"/>
    <property type="match status" value="1"/>
</dbReference>
<dbReference type="AlphaFoldDB" id="A0AAV5GG37"/>
<evidence type="ECO:0000313" key="3">
    <source>
        <dbReference type="Proteomes" id="UP001342314"/>
    </source>
</evidence>